<comment type="caution">
    <text evidence="2">The sequence shown here is derived from an EMBL/GenBank/DDBJ whole genome shotgun (WGS) entry which is preliminary data.</text>
</comment>
<protein>
    <submittedName>
        <fullName evidence="2">Uncharacterized protein</fullName>
    </submittedName>
</protein>
<dbReference type="Proteomes" id="UP000800235">
    <property type="component" value="Unassembled WGS sequence"/>
</dbReference>
<feature type="region of interest" description="Disordered" evidence="1">
    <location>
        <begin position="62"/>
        <end position="91"/>
    </location>
</feature>
<sequence length="226" mass="22206">MGTLKTPVPRTTMSATKTATISSGTGAAASMTGGDDVLVTTASGVTATSRALSTSIRALPTSTLSSIEQGGDEGSDEGGDDEGSGSFSTSVATATTSAGGASIADPGVGHPITSAIVPAPTSLGKPVGGDDTPLEAPSTSVNVPVISTSPSFTTLATHTKTSATRGGSGATQNPATPSATSGLSKCCDSVKAKKGTWDSHKRSAYGGGFKLPDGCETRKEMRACFN</sequence>
<dbReference type="AlphaFoldDB" id="A0A9P4NEL8"/>
<feature type="compositionally biased region" description="Acidic residues" evidence="1">
    <location>
        <begin position="70"/>
        <end position="83"/>
    </location>
</feature>
<proteinExistence type="predicted"/>
<gene>
    <name evidence="2" type="ORF">EJ08DRAFT_654567</name>
</gene>
<feature type="region of interest" description="Disordered" evidence="1">
    <location>
        <begin position="1"/>
        <end position="33"/>
    </location>
</feature>
<evidence type="ECO:0000313" key="2">
    <source>
        <dbReference type="EMBL" id="KAF2417253.1"/>
    </source>
</evidence>
<evidence type="ECO:0000256" key="1">
    <source>
        <dbReference type="SAM" id="MobiDB-lite"/>
    </source>
</evidence>
<evidence type="ECO:0000313" key="3">
    <source>
        <dbReference type="Proteomes" id="UP000800235"/>
    </source>
</evidence>
<name>A0A9P4NEL8_9PEZI</name>
<feature type="region of interest" description="Disordered" evidence="1">
    <location>
        <begin position="159"/>
        <end position="184"/>
    </location>
</feature>
<accession>A0A9P4NEL8</accession>
<reference evidence="2" key="1">
    <citation type="journal article" date="2020" name="Stud. Mycol.">
        <title>101 Dothideomycetes genomes: a test case for predicting lifestyles and emergence of pathogens.</title>
        <authorList>
            <person name="Haridas S."/>
            <person name="Albert R."/>
            <person name="Binder M."/>
            <person name="Bloem J."/>
            <person name="Labutti K."/>
            <person name="Salamov A."/>
            <person name="Andreopoulos B."/>
            <person name="Baker S."/>
            <person name="Barry K."/>
            <person name="Bills G."/>
            <person name="Bluhm B."/>
            <person name="Cannon C."/>
            <person name="Castanera R."/>
            <person name="Culley D."/>
            <person name="Daum C."/>
            <person name="Ezra D."/>
            <person name="Gonzalez J."/>
            <person name="Henrissat B."/>
            <person name="Kuo A."/>
            <person name="Liang C."/>
            <person name="Lipzen A."/>
            <person name="Lutzoni F."/>
            <person name="Magnuson J."/>
            <person name="Mondo S."/>
            <person name="Nolan M."/>
            <person name="Ohm R."/>
            <person name="Pangilinan J."/>
            <person name="Park H.-J."/>
            <person name="Ramirez L."/>
            <person name="Alfaro M."/>
            <person name="Sun H."/>
            <person name="Tritt A."/>
            <person name="Yoshinaga Y."/>
            <person name="Zwiers L.-H."/>
            <person name="Turgeon B."/>
            <person name="Goodwin S."/>
            <person name="Spatafora J."/>
            <person name="Crous P."/>
            <person name="Grigoriev I."/>
        </authorList>
    </citation>
    <scope>NUCLEOTIDE SEQUENCE</scope>
    <source>
        <strain evidence="2">CBS 130266</strain>
    </source>
</reference>
<dbReference type="EMBL" id="MU007142">
    <property type="protein sequence ID" value="KAF2417253.1"/>
    <property type="molecule type" value="Genomic_DNA"/>
</dbReference>
<feature type="compositionally biased region" description="Polar residues" evidence="1">
    <location>
        <begin position="170"/>
        <end position="183"/>
    </location>
</feature>
<organism evidence="2 3">
    <name type="scientific">Tothia fuscella</name>
    <dbReference type="NCBI Taxonomy" id="1048955"/>
    <lineage>
        <taxon>Eukaryota</taxon>
        <taxon>Fungi</taxon>
        <taxon>Dikarya</taxon>
        <taxon>Ascomycota</taxon>
        <taxon>Pezizomycotina</taxon>
        <taxon>Dothideomycetes</taxon>
        <taxon>Pleosporomycetidae</taxon>
        <taxon>Venturiales</taxon>
        <taxon>Cylindrosympodiaceae</taxon>
        <taxon>Tothia</taxon>
    </lineage>
</organism>
<keyword evidence="3" id="KW-1185">Reference proteome</keyword>
<feature type="region of interest" description="Disordered" evidence="1">
    <location>
        <begin position="112"/>
        <end position="142"/>
    </location>
</feature>
<feature type="compositionally biased region" description="Low complexity" evidence="1">
    <location>
        <begin position="14"/>
        <end position="33"/>
    </location>
</feature>